<protein>
    <submittedName>
        <fullName evidence="1">Uncharacterized protein</fullName>
    </submittedName>
</protein>
<organism evidence="1 2">
    <name type="scientific">Pistacia integerrima</name>
    <dbReference type="NCBI Taxonomy" id="434235"/>
    <lineage>
        <taxon>Eukaryota</taxon>
        <taxon>Viridiplantae</taxon>
        <taxon>Streptophyta</taxon>
        <taxon>Embryophyta</taxon>
        <taxon>Tracheophyta</taxon>
        <taxon>Spermatophyta</taxon>
        <taxon>Magnoliopsida</taxon>
        <taxon>eudicotyledons</taxon>
        <taxon>Gunneridae</taxon>
        <taxon>Pentapetalae</taxon>
        <taxon>rosids</taxon>
        <taxon>malvids</taxon>
        <taxon>Sapindales</taxon>
        <taxon>Anacardiaceae</taxon>
        <taxon>Pistacia</taxon>
    </lineage>
</organism>
<reference evidence="2" key="1">
    <citation type="journal article" date="2023" name="G3 (Bethesda)">
        <title>Genome assembly and association tests identify interacting loci associated with vigor, precocity, and sex in interspecific pistachio rootstocks.</title>
        <authorList>
            <person name="Palmer W."/>
            <person name="Jacygrad E."/>
            <person name="Sagayaradj S."/>
            <person name="Cavanaugh K."/>
            <person name="Han R."/>
            <person name="Bertier L."/>
            <person name="Beede B."/>
            <person name="Kafkas S."/>
            <person name="Golino D."/>
            <person name="Preece J."/>
            <person name="Michelmore R."/>
        </authorList>
    </citation>
    <scope>NUCLEOTIDE SEQUENCE [LARGE SCALE GENOMIC DNA]</scope>
</reference>
<name>A0ACC0YQ60_9ROSI</name>
<keyword evidence="2" id="KW-1185">Reference proteome</keyword>
<dbReference type="Proteomes" id="UP001163603">
    <property type="component" value="Chromosome 5"/>
</dbReference>
<accession>A0ACC0YQ60</accession>
<comment type="caution">
    <text evidence="1">The sequence shown here is derived from an EMBL/GenBank/DDBJ whole genome shotgun (WGS) entry which is preliminary data.</text>
</comment>
<evidence type="ECO:0000313" key="2">
    <source>
        <dbReference type="Proteomes" id="UP001163603"/>
    </source>
</evidence>
<sequence length="145" mass="16715">MTKDFSKDMMVLYDFDKAPMLVAIQPTYNERNIFYGPFEDEFLEEFVKQNFLPLSVPINHDTLKLLKDDKRKIVLTLVEDEADEKSEKLIKLLKAAASANHDLVFSYVGIKQWGGFADTFGVNKKSKLPKMIVWDGDKEYLTVSI</sequence>
<evidence type="ECO:0000313" key="1">
    <source>
        <dbReference type="EMBL" id="KAJ0040613.1"/>
    </source>
</evidence>
<proteinExistence type="predicted"/>
<gene>
    <name evidence="1" type="ORF">Pint_27574</name>
</gene>
<dbReference type="EMBL" id="CM047740">
    <property type="protein sequence ID" value="KAJ0040613.1"/>
    <property type="molecule type" value="Genomic_DNA"/>
</dbReference>